<evidence type="ECO:0000313" key="2">
    <source>
        <dbReference type="Proteomes" id="UP000226318"/>
    </source>
</evidence>
<sequence>MKLIWSLFDGSGLAGHELAKQGHKVMCFNFDGADHGDYEKYNARVEHPNIEYVNVFIDETFERDAIAGVYGKSDFIMAFPPCTDLAVSGARHFASKRERDPLFQEKAVATARIAANIGDSLGVTYIIENPVSALSSAWRKPNHSFNPWEYGGYLPENDSHPWFPMYIAPRDAYPKKTCLWTSDDFVMPERKPVSLPDGYSAQQNKLGGKSAKTKLIRSLYPRGFFKAIADSIFLLKLDRCDLA</sequence>
<dbReference type="RefSeq" id="YP_009790614.1">
    <property type="nucleotide sequence ID" value="NC_047828.1"/>
</dbReference>
<organism evidence="1 2">
    <name type="scientific">Escherichia phage vB_EcoS_SH2</name>
    <dbReference type="NCBI Taxonomy" id="1983554"/>
    <lineage>
        <taxon>Viruses</taxon>
        <taxon>Duplodnaviria</taxon>
        <taxon>Heunggongvirae</taxon>
        <taxon>Uroviricota</taxon>
        <taxon>Caudoviricetes</taxon>
        <taxon>Drexlerviridae</taxon>
        <taxon>Tunavirinae</taxon>
        <taxon>Tunavirus</taxon>
        <taxon>Tunavirus SH2</taxon>
    </lineage>
</organism>
<dbReference type="EMBL" id="KY985004">
    <property type="protein sequence ID" value="ARW57266.1"/>
    <property type="molecule type" value="Genomic_DNA"/>
</dbReference>
<proteinExistence type="predicted"/>
<gene>
    <name evidence="1" type="primary">complement(48650..47919)</name>
</gene>
<evidence type="ECO:0000313" key="1">
    <source>
        <dbReference type="EMBL" id="ARW57266.1"/>
    </source>
</evidence>
<dbReference type="Proteomes" id="UP000226318">
    <property type="component" value="Segment"/>
</dbReference>
<protein>
    <submittedName>
        <fullName evidence="1">Uncharacterized protein</fullName>
    </submittedName>
</protein>
<dbReference type="KEGG" id="vg:54980775"/>
<dbReference type="GeneID" id="54980775"/>
<name>A0A1Z1LX96_9CAUD</name>
<accession>A0A1Z1LX96</accession>
<reference evidence="2" key="1">
    <citation type="submission" date="2017-04" db="EMBL/GenBank/DDBJ databases">
        <authorList>
            <person name="Fu Q."/>
            <person name="Shan W."/>
            <person name="Wang Z."/>
            <person name="Li S."/>
            <person name="Wang H."/>
            <person name="Sun J."/>
            <person name="Yan Y."/>
        </authorList>
    </citation>
    <scope>NUCLEOTIDE SEQUENCE [LARGE SCALE GENOMIC DNA]</scope>
</reference>
<keyword evidence="2" id="KW-1185">Reference proteome</keyword>